<reference evidence="1 2" key="1">
    <citation type="journal article" date="2008" name="Int. J. Syst. Evol. Microbiol.">
        <title>Neptunomonas japonica sp. nov., an Osedax japonicus symbiont-like bacterium isolated from sediment adjacent to sperm whale carcasses off Kagoshima, Japan.</title>
        <authorList>
            <person name="Miyazaki M."/>
            <person name="Nogi Y."/>
            <person name="Fujiwara Y."/>
            <person name="Kawato M."/>
            <person name="Kubokawa K."/>
            <person name="Horikoshi K."/>
        </authorList>
    </citation>
    <scope>NUCLEOTIDE SEQUENCE [LARGE SCALE GENOMIC DNA]</scope>
    <source>
        <strain evidence="1 2">JAMM 1380</strain>
    </source>
</reference>
<keyword evidence="2" id="KW-1185">Reference proteome</keyword>
<dbReference type="InterPro" id="IPR011050">
    <property type="entry name" value="Pectin_lyase_fold/virulence"/>
</dbReference>
<name>A0A7R6SVG0_9GAMM</name>
<protein>
    <recommendedName>
        <fullName evidence="3">Right handed beta helix domain-containing protein</fullName>
    </recommendedName>
</protein>
<accession>A0A7R6SVG0</accession>
<dbReference type="SUPFAM" id="SSF51126">
    <property type="entry name" value="Pectin lyase-like"/>
    <property type="match status" value="1"/>
</dbReference>
<gene>
    <name evidence="1" type="ORF">NEJAP_1428</name>
</gene>
<dbReference type="EMBL" id="AP014546">
    <property type="protein sequence ID" value="BBB29380.1"/>
    <property type="molecule type" value="Genomic_DNA"/>
</dbReference>
<organism evidence="1 2">
    <name type="scientific">Neptunomonas japonica JAMM 1380</name>
    <dbReference type="NCBI Taxonomy" id="1441457"/>
    <lineage>
        <taxon>Bacteria</taxon>
        <taxon>Pseudomonadati</taxon>
        <taxon>Pseudomonadota</taxon>
        <taxon>Gammaproteobacteria</taxon>
        <taxon>Oceanospirillales</taxon>
        <taxon>Oceanospirillaceae</taxon>
        <taxon>Neptunomonas</taxon>
    </lineage>
</organism>
<dbReference type="Proteomes" id="UP000595332">
    <property type="component" value="Chromosome"/>
</dbReference>
<evidence type="ECO:0000313" key="2">
    <source>
        <dbReference type="Proteomes" id="UP000595332"/>
    </source>
</evidence>
<dbReference type="RefSeq" id="WP_201349997.1">
    <property type="nucleotide sequence ID" value="NZ_AP014546.1"/>
</dbReference>
<dbReference type="AlphaFoldDB" id="A0A7R6SVG0"/>
<dbReference type="SMART" id="SM00710">
    <property type="entry name" value="PbH1"/>
    <property type="match status" value="6"/>
</dbReference>
<sequence length="788" mass="83218">MADIATVADELEVLKNKFAEFINGSETDIVATNSGPRDSIAKAIKDALDAGAISGDMTGEQIAEALFSQADLNAFTDKEKDRVSVSLAQVGTLDELRNLEPETNGQQIVLAGHTVIGVGGGEFYADAASELIDDDGLTVVTPLGNRWRRRVSDGGYIGITAFGAQKGQNNSAYLSKMKSIVELISVDIDSIIDSVIIDNTDNVKKIKLDASVSMLAGSSAMLVINSVESGMTVDGNREAGHKVTRPDTGRVVNIIGDKDYANKDILIKGIDASGGTGEFMFWSACDGIEFRDNFIHDGVGSAIYNLNTQIADSYKSQNVKFIGNIIRDLGVGTNIKSHGISINSWRYIYGVTVLDNDIRRVRNNGIEIWAAFVRVLGNYVEDVRIAYSYGQCHYLTHAGGNIAFNSVPNTASDPSSVGGIGIEIGGCTRVTLSDYIIDGFRSGIDATESVISTPQDSLWHDPTSLWLGESGVLTDADSPSFVRLKTLSGDPKLSGSYYVSIGAGVITNYLNFGIRCSADNQYRDAYVINGPRISHGGKFAGSTSPAAAGIIVVNAAASISGAVLSDLSHYGINADQGRLSLGVNYFRNIDGDVVRLVGAGSSLHCPASQDIQNCLDLGSALGGAPTQGSFSPGQEWANHSANDNGQPRTFVVSQGGTYGNMLSTTADVIAGSDIAVLKRVVNPLGAVQRDMYIDILGVTGAFKVLDVGVPVNTGSGWTMDVKLSVASDVTIDDAAVSHSAPVLQIVGQYGFRKSVSSKPDFIGQEAIVGDLIYKSTGTTSSADWSQLN</sequence>
<proteinExistence type="predicted"/>
<dbReference type="KEGG" id="njp:NEJAP_1428"/>
<dbReference type="InterPro" id="IPR006626">
    <property type="entry name" value="PbH1"/>
</dbReference>
<evidence type="ECO:0000313" key="1">
    <source>
        <dbReference type="EMBL" id="BBB29380.1"/>
    </source>
</evidence>
<evidence type="ECO:0008006" key="3">
    <source>
        <dbReference type="Google" id="ProtNLM"/>
    </source>
</evidence>